<evidence type="ECO:0000313" key="2">
    <source>
        <dbReference type="EMBL" id="MDG2989464.1"/>
    </source>
</evidence>
<keyword evidence="1" id="KW-0812">Transmembrane</keyword>
<keyword evidence="1" id="KW-1133">Transmembrane helix</keyword>
<dbReference type="EMBL" id="JAKKUT010000001">
    <property type="protein sequence ID" value="MDG2989464.1"/>
    <property type="molecule type" value="Genomic_DNA"/>
</dbReference>
<evidence type="ECO:0000256" key="1">
    <source>
        <dbReference type="SAM" id="Phobius"/>
    </source>
</evidence>
<name>A0ABT6EV92_9SYNE</name>
<comment type="caution">
    <text evidence="2">The sequence shown here is derived from an EMBL/GenBank/DDBJ whole genome shotgun (WGS) entry which is preliminary data.</text>
</comment>
<reference evidence="2" key="1">
    <citation type="journal article" date="2022" name="Genome Biol. Evol.">
        <title>A New Gene Family Diagnostic for Intracellular Biomineralization of Amorphous Ca Carbonates by Cyanobacteria.</title>
        <authorList>
            <person name="Benzerara K."/>
            <person name="Duprat E."/>
            <person name="Bitard-Feildel T."/>
            <person name="Caumes G."/>
            <person name="Cassier-Chauvat C."/>
            <person name="Chauvat F."/>
            <person name="Dezi M."/>
            <person name="Diop S.I."/>
            <person name="Gaschignard G."/>
            <person name="Gorgen S."/>
            <person name="Gugger M."/>
            <person name="Lopez-Garcia P."/>
            <person name="Millet M."/>
            <person name="Skouri-Panet F."/>
            <person name="Moreira D."/>
            <person name="Callebaut I."/>
        </authorList>
    </citation>
    <scope>NUCLEOTIDE SEQUENCE</scope>
    <source>
        <strain evidence="2">G9</strain>
    </source>
</reference>
<dbReference type="RefSeq" id="WP_277865388.1">
    <property type="nucleotide sequence ID" value="NZ_JAKKUT010000001.1"/>
</dbReference>
<evidence type="ECO:0008006" key="4">
    <source>
        <dbReference type="Google" id="ProtNLM"/>
    </source>
</evidence>
<gene>
    <name evidence="2" type="ORF">L3556_00740</name>
</gene>
<protein>
    <recommendedName>
        <fullName evidence="4">Gas vesicle protein</fullName>
    </recommendedName>
</protein>
<accession>A0ABT6EV92</accession>
<keyword evidence="1" id="KW-0472">Membrane</keyword>
<dbReference type="Proteomes" id="UP001154265">
    <property type="component" value="Unassembled WGS sequence"/>
</dbReference>
<evidence type="ECO:0000313" key="3">
    <source>
        <dbReference type="Proteomes" id="UP001154265"/>
    </source>
</evidence>
<organism evidence="2 3">
    <name type="scientific">Candidatus Synechococcus calcipolaris G9</name>
    <dbReference type="NCBI Taxonomy" id="1497997"/>
    <lineage>
        <taxon>Bacteria</taxon>
        <taxon>Bacillati</taxon>
        <taxon>Cyanobacteriota</taxon>
        <taxon>Cyanophyceae</taxon>
        <taxon>Synechococcales</taxon>
        <taxon>Synechococcaceae</taxon>
        <taxon>Synechococcus</taxon>
    </lineage>
</organism>
<reference evidence="2" key="2">
    <citation type="submission" date="2022-01" db="EMBL/GenBank/DDBJ databases">
        <authorList>
            <person name="Zivanovic Y."/>
            <person name="Moreira D."/>
            <person name="Lopez-Garcia P."/>
        </authorList>
    </citation>
    <scope>NUCLEOTIDE SEQUENCE</scope>
    <source>
        <strain evidence="2">G9</strain>
    </source>
</reference>
<proteinExistence type="predicted"/>
<keyword evidence="3" id="KW-1185">Reference proteome</keyword>
<sequence>MDNRGDRFGVGFIAGAIFGGVVGSLASILIVQKLSESGGESLALKGKKNATDTLNGNDESAMEDIRIELESKIAQINEAVDDLQQRLSSEQT</sequence>
<feature type="transmembrane region" description="Helical" evidence="1">
    <location>
        <begin position="12"/>
        <end position="31"/>
    </location>
</feature>